<reference evidence="1 2" key="1">
    <citation type="journal article" date="2018" name="Mycol. Prog.">
        <title>Coniella lustricola, a new species from submerged detritus.</title>
        <authorList>
            <person name="Raudabaugh D.B."/>
            <person name="Iturriaga T."/>
            <person name="Carver A."/>
            <person name="Mondo S."/>
            <person name="Pangilinan J."/>
            <person name="Lipzen A."/>
            <person name="He G."/>
            <person name="Amirebrahimi M."/>
            <person name="Grigoriev I.V."/>
            <person name="Miller A.N."/>
        </authorList>
    </citation>
    <scope>NUCLEOTIDE SEQUENCE [LARGE SCALE GENOMIC DNA]</scope>
    <source>
        <strain evidence="1 2">B22-T-1</strain>
    </source>
</reference>
<dbReference type="AlphaFoldDB" id="A0A2T3AD81"/>
<dbReference type="EMBL" id="KZ678408">
    <property type="protein sequence ID" value="PSR92254.1"/>
    <property type="molecule type" value="Genomic_DNA"/>
</dbReference>
<dbReference type="Proteomes" id="UP000241462">
    <property type="component" value="Unassembled WGS sequence"/>
</dbReference>
<keyword evidence="2" id="KW-1185">Reference proteome</keyword>
<evidence type="ECO:0000313" key="2">
    <source>
        <dbReference type="Proteomes" id="UP000241462"/>
    </source>
</evidence>
<evidence type="ECO:0000313" key="1">
    <source>
        <dbReference type="EMBL" id="PSR92254.1"/>
    </source>
</evidence>
<gene>
    <name evidence="1" type="ORF">BD289DRAFT_429063</name>
</gene>
<accession>A0A2T3AD81</accession>
<name>A0A2T3AD81_9PEZI</name>
<dbReference type="InParanoid" id="A0A2T3AD81"/>
<organism evidence="1 2">
    <name type="scientific">Coniella lustricola</name>
    <dbReference type="NCBI Taxonomy" id="2025994"/>
    <lineage>
        <taxon>Eukaryota</taxon>
        <taxon>Fungi</taxon>
        <taxon>Dikarya</taxon>
        <taxon>Ascomycota</taxon>
        <taxon>Pezizomycotina</taxon>
        <taxon>Sordariomycetes</taxon>
        <taxon>Sordariomycetidae</taxon>
        <taxon>Diaporthales</taxon>
        <taxon>Schizoparmaceae</taxon>
        <taxon>Coniella</taxon>
    </lineage>
</organism>
<protein>
    <submittedName>
        <fullName evidence="1">Uncharacterized protein</fullName>
    </submittedName>
</protein>
<sequence>MDAVSVYFWAVWRLGWCEHWTQQWQNPHSCFSALESPSLFSKTLLKRATNLQLAIYFLRHRNYVTPEVTYDEADRLLVFLGILEGSRRIL</sequence>
<proteinExistence type="predicted"/>